<feature type="region of interest" description="Disordered" evidence="1">
    <location>
        <begin position="174"/>
        <end position="195"/>
    </location>
</feature>
<organism evidence="4">
    <name type="scientific">Naegleria gruberi</name>
    <name type="common">Amoeba</name>
    <dbReference type="NCBI Taxonomy" id="5762"/>
    <lineage>
        <taxon>Eukaryota</taxon>
        <taxon>Discoba</taxon>
        <taxon>Heterolobosea</taxon>
        <taxon>Tetramitia</taxon>
        <taxon>Eutetramitia</taxon>
        <taxon>Vahlkampfiidae</taxon>
        <taxon>Naegleria</taxon>
    </lineage>
</organism>
<feature type="compositionally biased region" description="Low complexity" evidence="1">
    <location>
        <begin position="52"/>
        <end position="73"/>
    </location>
</feature>
<evidence type="ECO:0000256" key="1">
    <source>
        <dbReference type="SAM" id="MobiDB-lite"/>
    </source>
</evidence>
<dbReference type="OrthoDB" id="10412993at2759"/>
<keyword evidence="2" id="KW-1133">Transmembrane helix</keyword>
<name>D2VFA5_NAEGR</name>
<feature type="region of interest" description="Disordered" evidence="1">
    <location>
        <begin position="133"/>
        <end position="157"/>
    </location>
</feature>
<accession>D2VFA5</accession>
<gene>
    <name evidence="3" type="ORF">NAEGRDRAFT_49069</name>
</gene>
<keyword evidence="2" id="KW-0812">Transmembrane</keyword>
<dbReference type="RefSeq" id="XP_002677080.1">
    <property type="nucleotide sequence ID" value="XM_002677034.1"/>
</dbReference>
<keyword evidence="4" id="KW-1185">Reference proteome</keyword>
<dbReference type="KEGG" id="ngr:NAEGRDRAFT_49069"/>
<dbReference type="EMBL" id="GG738868">
    <property type="protein sequence ID" value="EFC44336.1"/>
    <property type="molecule type" value="Genomic_DNA"/>
</dbReference>
<sequence>MPPRRKGRTLSVVGSSRGDEADQSNSSSSSTSTELQAYLSPTKSTLDEEENSSTNSPNHISNNNNNNSHNNSPLTAITTRNTNNNNNLFVNNNLNNQQQQQQYQRSFMSSSPSANSLLFGANHHVIRPTNFTIHQQQQQQTTTNNDRTDSDHSESFLSRRTFSVDSFSDKGDNDAYLSPCSDEDDSNPSGWKSPLSAPVRVVDIASLIPEEIEYPEDDDVDVDPELLVIRSKLNTSDIHDSDAIDLVIENSKKKIPTKSPRSKIVDETPFFQAHIHYDDDDKQTNNIEKVTTTCCGCFLEKIPKGIRTRVGYCGKKVCAPRFSVSIGLFIAFNTVAFILAVFGIAVLGLSYGDYPKMQRDPNAIAYLHRGCCEVFLQEKHSTVDNGYPYDVYLRVPILGFSSMTEEQLEKRGYDIKSLVLHVLPSERERRTPQQNVQVVAVQFDYSCVVNKPKKGQVRTTTITSTGAFVNKCPREEPRPIHKYWQRRGSCHPAQHTLSPDVIHQISLFVNFFDGNKLKHVDTENEEEVEDDNENNSTPTFDEQFNLLNMMLIDSQWNQVLNSDEYYKDIISTFLSQDVAPHYFKVPGYGRKKLDDYEVLIMKGIYQSWKELFVNL</sequence>
<dbReference type="InParanoid" id="D2VFA5"/>
<dbReference type="Proteomes" id="UP000006671">
    <property type="component" value="Unassembled WGS sequence"/>
</dbReference>
<evidence type="ECO:0000313" key="3">
    <source>
        <dbReference type="EMBL" id="EFC44336.1"/>
    </source>
</evidence>
<keyword evidence="2" id="KW-0472">Membrane</keyword>
<evidence type="ECO:0000313" key="4">
    <source>
        <dbReference type="Proteomes" id="UP000006671"/>
    </source>
</evidence>
<dbReference type="AlphaFoldDB" id="D2VFA5"/>
<feature type="compositionally biased region" description="Low complexity" evidence="1">
    <location>
        <begin position="24"/>
        <end position="33"/>
    </location>
</feature>
<feature type="compositionally biased region" description="Low complexity" evidence="1">
    <location>
        <begin position="81"/>
        <end position="91"/>
    </location>
</feature>
<reference evidence="3 4" key="1">
    <citation type="journal article" date="2010" name="Cell">
        <title>The genome of Naegleria gruberi illuminates early eukaryotic versatility.</title>
        <authorList>
            <person name="Fritz-Laylin L.K."/>
            <person name="Prochnik S.E."/>
            <person name="Ginger M.L."/>
            <person name="Dacks J.B."/>
            <person name="Carpenter M.L."/>
            <person name="Field M.C."/>
            <person name="Kuo A."/>
            <person name="Paredez A."/>
            <person name="Chapman J."/>
            <person name="Pham J."/>
            <person name="Shu S."/>
            <person name="Neupane R."/>
            <person name="Cipriano M."/>
            <person name="Mancuso J."/>
            <person name="Tu H."/>
            <person name="Salamov A."/>
            <person name="Lindquist E."/>
            <person name="Shapiro H."/>
            <person name="Lucas S."/>
            <person name="Grigoriev I.V."/>
            <person name="Cande W.Z."/>
            <person name="Fulton C."/>
            <person name="Rokhsar D.S."/>
            <person name="Dawson S.C."/>
        </authorList>
    </citation>
    <scope>NUCLEOTIDE SEQUENCE [LARGE SCALE GENOMIC DNA]</scope>
    <source>
        <strain evidence="3 4">NEG-M</strain>
    </source>
</reference>
<evidence type="ECO:0000256" key="2">
    <source>
        <dbReference type="SAM" id="Phobius"/>
    </source>
</evidence>
<protein>
    <submittedName>
        <fullName evidence="3">Predicted protein</fullName>
    </submittedName>
</protein>
<proteinExistence type="predicted"/>
<feature type="region of interest" description="Disordered" evidence="1">
    <location>
        <begin position="1"/>
        <end position="91"/>
    </location>
</feature>
<dbReference type="GeneID" id="8848230"/>
<feature type="transmembrane region" description="Helical" evidence="2">
    <location>
        <begin position="326"/>
        <end position="349"/>
    </location>
</feature>
<dbReference type="VEuPathDB" id="AmoebaDB:NAEGRDRAFT_49069"/>